<proteinExistence type="predicted"/>
<keyword evidence="2" id="KW-1185">Reference proteome</keyword>
<organism evidence="1 2">
    <name type="scientific">Methanoregula boonei (strain DSM 21154 / JCM 14090 / 6A8)</name>
    <dbReference type="NCBI Taxonomy" id="456442"/>
    <lineage>
        <taxon>Archaea</taxon>
        <taxon>Methanobacteriati</taxon>
        <taxon>Methanobacteriota</taxon>
        <taxon>Stenosarchaea group</taxon>
        <taxon>Methanomicrobia</taxon>
        <taxon>Methanomicrobiales</taxon>
        <taxon>Methanoregulaceae</taxon>
        <taxon>Methanoregula</taxon>
    </lineage>
</organism>
<dbReference type="AlphaFoldDB" id="A7I657"/>
<dbReference type="KEGG" id="mbn:Mboo_0700"/>
<accession>A7I657</accession>
<name>A7I657_METB6</name>
<evidence type="ECO:0000313" key="2">
    <source>
        <dbReference type="Proteomes" id="UP000002408"/>
    </source>
</evidence>
<gene>
    <name evidence="1" type="ordered locus">Mboo_0700</name>
</gene>
<dbReference type="Proteomes" id="UP000002408">
    <property type="component" value="Chromosome"/>
</dbReference>
<reference evidence="2" key="1">
    <citation type="journal article" date="2015" name="Microbiology">
        <title>Genome of Methanoregula boonei 6A8 reveals adaptations to oligotrophic peatland environments.</title>
        <authorList>
            <person name="Braeuer S."/>
            <person name="Cadillo-Quiroz H."/>
            <person name="Kyrpides N."/>
            <person name="Woyke T."/>
            <person name="Goodwin L."/>
            <person name="Detter C."/>
            <person name="Podell S."/>
            <person name="Yavitt J.B."/>
            <person name="Zinder S.H."/>
        </authorList>
    </citation>
    <scope>NUCLEOTIDE SEQUENCE [LARGE SCALE GENOMIC DNA]</scope>
    <source>
        <strain evidence="2">DSM 21154 / JCM 14090 / 6A8</strain>
    </source>
</reference>
<sequence>MRRIYLKYFDSAHLSSGENSYRYSHIVCPSIFMGMKTLAFQRDTAKNRVTVACAMGSVSVYSSCAYCRHCQAIKVGERFLPSPQIQALRNLRHQGAADETLMTAGMMFNALVRDGSAVECDDDTSQGFEKLY</sequence>
<dbReference type="eggNOG" id="arCOG05304">
    <property type="taxonomic scope" value="Archaea"/>
</dbReference>
<protein>
    <submittedName>
        <fullName evidence="1">Uncharacterized protein</fullName>
    </submittedName>
</protein>
<dbReference type="HOGENOM" id="CLU_157710_0_0_2"/>
<dbReference type="EMBL" id="CP000780">
    <property type="protein sequence ID" value="ABS55218.1"/>
    <property type="molecule type" value="Genomic_DNA"/>
</dbReference>
<evidence type="ECO:0000313" key="1">
    <source>
        <dbReference type="EMBL" id="ABS55218.1"/>
    </source>
</evidence>
<dbReference type="STRING" id="456442.Mboo_0700"/>